<keyword evidence="1" id="KW-0472">Membrane</keyword>
<evidence type="ECO:0000256" key="1">
    <source>
        <dbReference type="SAM" id="Phobius"/>
    </source>
</evidence>
<protein>
    <submittedName>
        <fullName evidence="2">Uncharacterized protein</fullName>
    </submittedName>
</protein>
<evidence type="ECO:0000313" key="2">
    <source>
        <dbReference type="EMBL" id="MDR7347917.1"/>
    </source>
</evidence>
<dbReference type="Proteomes" id="UP001183794">
    <property type="component" value="Unassembled WGS sequence"/>
</dbReference>
<proteinExistence type="predicted"/>
<keyword evidence="1" id="KW-0812">Transmembrane</keyword>
<name>A0ABU2B2U3_9MICC</name>
<reference evidence="2 3" key="1">
    <citation type="submission" date="2023-07" db="EMBL/GenBank/DDBJ databases">
        <title>Sequencing the genomes of 1000 actinobacteria strains.</title>
        <authorList>
            <person name="Klenk H.-P."/>
        </authorList>
    </citation>
    <scope>NUCLEOTIDE SEQUENCE [LARGE SCALE GENOMIC DNA]</scope>
    <source>
        <strain evidence="2 3">DSM 22966</strain>
    </source>
</reference>
<organism evidence="2 3">
    <name type="scientific">Enteractinococcus fodinae</name>
    <dbReference type="NCBI Taxonomy" id="684663"/>
    <lineage>
        <taxon>Bacteria</taxon>
        <taxon>Bacillati</taxon>
        <taxon>Actinomycetota</taxon>
        <taxon>Actinomycetes</taxon>
        <taxon>Micrococcales</taxon>
        <taxon>Micrococcaceae</taxon>
    </lineage>
</organism>
<keyword evidence="1" id="KW-1133">Transmembrane helix</keyword>
<accession>A0ABU2B2U3</accession>
<gene>
    <name evidence="2" type="ORF">J2S62_002174</name>
</gene>
<feature type="transmembrane region" description="Helical" evidence="1">
    <location>
        <begin position="20"/>
        <end position="39"/>
    </location>
</feature>
<dbReference type="EMBL" id="JAVDYJ010000001">
    <property type="protein sequence ID" value="MDR7347917.1"/>
    <property type="molecule type" value="Genomic_DNA"/>
</dbReference>
<keyword evidence="3" id="KW-1185">Reference proteome</keyword>
<evidence type="ECO:0000313" key="3">
    <source>
        <dbReference type="Proteomes" id="UP001183794"/>
    </source>
</evidence>
<comment type="caution">
    <text evidence="2">The sequence shown here is derived from an EMBL/GenBank/DDBJ whole genome shotgun (WGS) entry which is preliminary data.</text>
</comment>
<sequence length="61" mass="6817">MPTFMAEYAQNKRRGFFGSFLEFGTISGYAVGAALMLFLETILTSRCLPGAGVYRSYWHSP</sequence>